<dbReference type="SUPFAM" id="SSF46785">
    <property type="entry name" value="Winged helix' DNA-binding domain"/>
    <property type="match status" value="1"/>
</dbReference>
<name>A0ABS5CIB0_9BACL</name>
<dbReference type="Pfam" id="PF13377">
    <property type="entry name" value="Peripla_BP_3"/>
    <property type="match status" value="1"/>
</dbReference>
<dbReference type="EMBL" id="JAGKSP010000011">
    <property type="protein sequence ID" value="MBP3965601.1"/>
    <property type="molecule type" value="Genomic_DNA"/>
</dbReference>
<dbReference type="RefSeq" id="WP_210662138.1">
    <property type="nucleotide sequence ID" value="NZ_JAGKSP010000011.1"/>
</dbReference>
<evidence type="ECO:0000313" key="5">
    <source>
        <dbReference type="EMBL" id="MBP3965601.1"/>
    </source>
</evidence>
<dbReference type="PANTHER" id="PTHR30146:SF109">
    <property type="entry name" value="HTH-TYPE TRANSCRIPTIONAL REGULATOR GALS"/>
    <property type="match status" value="1"/>
</dbReference>
<accession>A0ABS5CIB0</accession>
<keyword evidence="3" id="KW-0804">Transcription</keyword>
<keyword evidence="1" id="KW-0805">Transcription regulation</keyword>
<dbReference type="InterPro" id="IPR036388">
    <property type="entry name" value="WH-like_DNA-bd_sf"/>
</dbReference>
<comment type="caution">
    <text evidence="5">The sequence shown here is derived from an EMBL/GenBank/DDBJ whole genome shotgun (WGS) entry which is preliminary data.</text>
</comment>
<dbReference type="Proteomes" id="UP000673394">
    <property type="component" value="Unassembled WGS sequence"/>
</dbReference>
<evidence type="ECO:0000256" key="1">
    <source>
        <dbReference type="ARBA" id="ARBA00023015"/>
    </source>
</evidence>
<dbReference type="CDD" id="cd07377">
    <property type="entry name" value="WHTH_GntR"/>
    <property type="match status" value="1"/>
</dbReference>
<evidence type="ECO:0000259" key="4">
    <source>
        <dbReference type="PROSITE" id="PS50949"/>
    </source>
</evidence>
<proteinExistence type="predicted"/>
<dbReference type="PRINTS" id="PR00035">
    <property type="entry name" value="HTHGNTR"/>
</dbReference>
<evidence type="ECO:0000256" key="2">
    <source>
        <dbReference type="ARBA" id="ARBA00023125"/>
    </source>
</evidence>
<feature type="domain" description="HTH gntR-type" evidence="4">
    <location>
        <begin position="6"/>
        <end position="74"/>
    </location>
</feature>
<dbReference type="Gene3D" id="1.10.10.10">
    <property type="entry name" value="Winged helix-like DNA-binding domain superfamily/Winged helix DNA-binding domain"/>
    <property type="match status" value="1"/>
</dbReference>
<evidence type="ECO:0000256" key="3">
    <source>
        <dbReference type="ARBA" id="ARBA00023163"/>
    </source>
</evidence>
<dbReference type="InterPro" id="IPR028082">
    <property type="entry name" value="Peripla_BP_I"/>
</dbReference>
<reference evidence="5 6" key="1">
    <citation type="submission" date="2021-04" db="EMBL/GenBank/DDBJ databases">
        <title>Paenibacillus sp. DLE-14 whole genome sequence.</title>
        <authorList>
            <person name="Ham Y.J."/>
        </authorList>
    </citation>
    <scope>NUCLEOTIDE SEQUENCE [LARGE SCALE GENOMIC DNA]</scope>
    <source>
        <strain evidence="5 6">DLE-14</strain>
    </source>
</reference>
<gene>
    <name evidence="5" type="ORF">I8J30_23070</name>
</gene>
<protein>
    <submittedName>
        <fullName evidence="5">GntR family transcriptional regulator</fullName>
    </submittedName>
</protein>
<dbReference type="SMART" id="SM00345">
    <property type="entry name" value="HTH_GNTR"/>
    <property type="match status" value="1"/>
</dbReference>
<dbReference type="PANTHER" id="PTHR30146">
    <property type="entry name" value="LACI-RELATED TRANSCRIPTIONAL REPRESSOR"/>
    <property type="match status" value="1"/>
</dbReference>
<dbReference type="Gene3D" id="3.40.50.2300">
    <property type="match status" value="2"/>
</dbReference>
<organism evidence="5 6">
    <name type="scientific">Paenibacillus lignilyticus</name>
    <dbReference type="NCBI Taxonomy" id="1172615"/>
    <lineage>
        <taxon>Bacteria</taxon>
        <taxon>Bacillati</taxon>
        <taxon>Bacillota</taxon>
        <taxon>Bacilli</taxon>
        <taxon>Bacillales</taxon>
        <taxon>Paenibacillaceae</taxon>
        <taxon>Paenibacillus</taxon>
    </lineage>
</organism>
<keyword evidence="6" id="KW-1185">Reference proteome</keyword>
<dbReference type="CDD" id="cd06267">
    <property type="entry name" value="PBP1_LacI_sugar_binding-like"/>
    <property type="match status" value="1"/>
</dbReference>
<dbReference type="PROSITE" id="PS50949">
    <property type="entry name" value="HTH_GNTR"/>
    <property type="match status" value="1"/>
</dbReference>
<dbReference type="InterPro" id="IPR046335">
    <property type="entry name" value="LacI/GalR-like_sensor"/>
</dbReference>
<dbReference type="Pfam" id="PF00392">
    <property type="entry name" value="GntR"/>
    <property type="match status" value="1"/>
</dbReference>
<dbReference type="InterPro" id="IPR036390">
    <property type="entry name" value="WH_DNA-bd_sf"/>
</dbReference>
<sequence>MSQDREPLYIQIQNYFKDLIITRKLVEDDKIPTEKDLMDQFEVSRITVVNALAELAKDGWIYRIPGRGSFIKGIPETHIATSAIIEAAVPERTSYRAKIGLVFPFINDYFAIRLLHGITEMLEASKYSVVVMFTYNSKEMEKEVIRELKNSVDGLIIFPVDAEVYNEEIIALKMQNYPFVLIDRHLPGVETNVVSSDSVQASILAVDHLWSLGHRNIAICSDSPLMTVSVEERIQGYNEALKQKGALINPALILTDFHVNASQEIVNTLFTTSSENQTVLNQAHPLYRFIKNRMATAYIALNCALGVHILSIAKQVGLRVPEDISIITFDNPSPLLEEFSLLTYIDQSEQEIGREAARLLLQVIDNRGKQPSYKKINLQPSLVIRKTTGQLN</sequence>
<dbReference type="InterPro" id="IPR000524">
    <property type="entry name" value="Tscrpt_reg_HTH_GntR"/>
</dbReference>
<dbReference type="SUPFAM" id="SSF53822">
    <property type="entry name" value="Periplasmic binding protein-like I"/>
    <property type="match status" value="1"/>
</dbReference>
<evidence type="ECO:0000313" key="6">
    <source>
        <dbReference type="Proteomes" id="UP000673394"/>
    </source>
</evidence>
<keyword evidence="2" id="KW-0238">DNA-binding</keyword>